<dbReference type="InterPro" id="IPR036388">
    <property type="entry name" value="WH-like_DNA-bd_sf"/>
</dbReference>
<proteinExistence type="predicted"/>
<keyword evidence="3" id="KW-0804">Transcription</keyword>
<accession>A0A1C6V1K5</accession>
<dbReference type="Pfam" id="PF01022">
    <property type="entry name" value="HTH_5"/>
    <property type="match status" value="1"/>
</dbReference>
<evidence type="ECO:0000256" key="1">
    <source>
        <dbReference type="ARBA" id="ARBA00023015"/>
    </source>
</evidence>
<name>A0A1C6V1K5_9ACTN</name>
<dbReference type="RefSeq" id="WP_244282527.1">
    <property type="nucleotide sequence ID" value="NZ_FMIB01000002.1"/>
</dbReference>
<dbReference type="InterPro" id="IPR036390">
    <property type="entry name" value="WH_DNA-bd_sf"/>
</dbReference>
<sequence length="142" mass="15122">MFGSFAERAGSADGYPPALDEGGDAAPRIKILWALLQGESSVACLAELVGASPTAVSQHLAKLRLAGLVKGRREGTFVHYSAADSHVRALLAEALFHADHADNPDPHDDQPHMHEPRPAASPVERLVQRPALYRVISGSMPS</sequence>
<dbReference type="CDD" id="cd00090">
    <property type="entry name" value="HTH_ARSR"/>
    <property type="match status" value="1"/>
</dbReference>
<dbReference type="PANTHER" id="PTHR43132:SF8">
    <property type="entry name" value="HTH-TYPE TRANSCRIPTIONAL REGULATOR KMTR"/>
    <property type="match status" value="1"/>
</dbReference>
<dbReference type="PANTHER" id="PTHR43132">
    <property type="entry name" value="ARSENICAL RESISTANCE OPERON REPRESSOR ARSR-RELATED"/>
    <property type="match status" value="1"/>
</dbReference>
<dbReference type="InterPro" id="IPR001845">
    <property type="entry name" value="HTH_ArsR_DNA-bd_dom"/>
</dbReference>
<dbReference type="NCBIfam" id="NF033788">
    <property type="entry name" value="HTH_metalloreg"/>
    <property type="match status" value="1"/>
</dbReference>
<dbReference type="Proteomes" id="UP000198605">
    <property type="component" value="Unassembled WGS sequence"/>
</dbReference>
<gene>
    <name evidence="6" type="ORF">GA0070603_2966</name>
</gene>
<dbReference type="Gene3D" id="1.10.10.10">
    <property type="entry name" value="Winged helix-like DNA-binding domain superfamily/Winged helix DNA-binding domain"/>
    <property type="match status" value="1"/>
</dbReference>
<evidence type="ECO:0000313" key="6">
    <source>
        <dbReference type="EMBL" id="SCL60186.1"/>
    </source>
</evidence>
<keyword evidence="2" id="KW-0238">DNA-binding</keyword>
<dbReference type="InterPro" id="IPR011991">
    <property type="entry name" value="ArsR-like_HTH"/>
</dbReference>
<dbReference type="SMART" id="SM00418">
    <property type="entry name" value="HTH_ARSR"/>
    <property type="match status" value="1"/>
</dbReference>
<feature type="compositionally biased region" description="Basic and acidic residues" evidence="4">
    <location>
        <begin position="98"/>
        <end position="117"/>
    </location>
</feature>
<dbReference type="GO" id="GO:0003677">
    <property type="term" value="F:DNA binding"/>
    <property type="evidence" value="ECO:0007669"/>
    <property type="project" value="UniProtKB-KW"/>
</dbReference>
<reference evidence="7" key="1">
    <citation type="submission" date="2016-06" db="EMBL/GenBank/DDBJ databases">
        <authorList>
            <person name="Varghese N."/>
            <person name="Submissions Spin"/>
        </authorList>
    </citation>
    <scope>NUCLEOTIDE SEQUENCE [LARGE SCALE GENOMIC DNA]</scope>
    <source>
        <strain evidence="7">DSM 44151</strain>
    </source>
</reference>
<keyword evidence="1" id="KW-0805">Transcription regulation</keyword>
<feature type="domain" description="HTH arsR-type" evidence="5">
    <location>
        <begin position="8"/>
        <end position="102"/>
    </location>
</feature>
<dbReference type="SUPFAM" id="SSF46785">
    <property type="entry name" value="Winged helix' DNA-binding domain"/>
    <property type="match status" value="1"/>
</dbReference>
<dbReference type="GO" id="GO:0003700">
    <property type="term" value="F:DNA-binding transcription factor activity"/>
    <property type="evidence" value="ECO:0007669"/>
    <property type="project" value="InterPro"/>
</dbReference>
<evidence type="ECO:0000313" key="7">
    <source>
        <dbReference type="Proteomes" id="UP000198605"/>
    </source>
</evidence>
<dbReference type="STRING" id="47854.GA0070603_2966"/>
<organism evidence="6 7">
    <name type="scientific">Micromonospora chersina</name>
    <dbReference type="NCBI Taxonomy" id="47854"/>
    <lineage>
        <taxon>Bacteria</taxon>
        <taxon>Bacillati</taxon>
        <taxon>Actinomycetota</taxon>
        <taxon>Actinomycetes</taxon>
        <taxon>Micromonosporales</taxon>
        <taxon>Micromonosporaceae</taxon>
        <taxon>Micromonospora</taxon>
    </lineage>
</organism>
<dbReference type="AlphaFoldDB" id="A0A1C6V1K5"/>
<feature type="region of interest" description="Disordered" evidence="4">
    <location>
        <begin position="98"/>
        <end position="121"/>
    </location>
</feature>
<keyword evidence="7" id="KW-1185">Reference proteome</keyword>
<evidence type="ECO:0000256" key="2">
    <source>
        <dbReference type="ARBA" id="ARBA00023125"/>
    </source>
</evidence>
<evidence type="ECO:0000256" key="3">
    <source>
        <dbReference type="ARBA" id="ARBA00023163"/>
    </source>
</evidence>
<protein>
    <submittedName>
        <fullName evidence="6">Regulatory protein, arsR family</fullName>
    </submittedName>
</protein>
<dbReference type="EMBL" id="FMIB01000002">
    <property type="protein sequence ID" value="SCL60186.1"/>
    <property type="molecule type" value="Genomic_DNA"/>
</dbReference>
<dbReference type="PRINTS" id="PR00778">
    <property type="entry name" value="HTHARSR"/>
</dbReference>
<dbReference type="GeneID" id="95586907"/>
<dbReference type="PROSITE" id="PS50987">
    <property type="entry name" value="HTH_ARSR_2"/>
    <property type="match status" value="1"/>
</dbReference>
<evidence type="ECO:0000256" key="4">
    <source>
        <dbReference type="SAM" id="MobiDB-lite"/>
    </source>
</evidence>
<dbReference type="InterPro" id="IPR051011">
    <property type="entry name" value="Metal_resp_trans_reg"/>
</dbReference>
<evidence type="ECO:0000259" key="5">
    <source>
        <dbReference type="PROSITE" id="PS50987"/>
    </source>
</evidence>